<organism evidence="4 5">
    <name type="scientific">Jeotgalibacillus terrae</name>
    <dbReference type="NCBI Taxonomy" id="587735"/>
    <lineage>
        <taxon>Bacteria</taxon>
        <taxon>Bacillati</taxon>
        <taxon>Bacillota</taxon>
        <taxon>Bacilli</taxon>
        <taxon>Bacillales</taxon>
        <taxon>Caryophanaceae</taxon>
        <taxon>Jeotgalibacillus</taxon>
    </lineage>
</organism>
<accession>A0ABW5ZH11</accession>
<dbReference type="Proteomes" id="UP001597561">
    <property type="component" value="Unassembled WGS sequence"/>
</dbReference>
<feature type="domain" description="Nudix hydrolase" evidence="3">
    <location>
        <begin position="27"/>
        <end position="164"/>
    </location>
</feature>
<dbReference type="Gene3D" id="3.90.79.10">
    <property type="entry name" value="Nucleoside Triphosphate Pyrophosphohydrolase"/>
    <property type="match status" value="2"/>
</dbReference>
<keyword evidence="5" id="KW-1185">Reference proteome</keyword>
<proteinExistence type="inferred from homology"/>
<evidence type="ECO:0000313" key="5">
    <source>
        <dbReference type="Proteomes" id="UP001597561"/>
    </source>
</evidence>
<dbReference type="InterPro" id="IPR015797">
    <property type="entry name" value="NUDIX_hydrolase-like_dom_sf"/>
</dbReference>
<protein>
    <submittedName>
        <fullName evidence="4">NUDIX hydrolase</fullName>
    </submittedName>
</protein>
<dbReference type="InterPro" id="IPR020084">
    <property type="entry name" value="NUDIX_hydrolase_CS"/>
</dbReference>
<reference evidence="5" key="1">
    <citation type="journal article" date="2019" name="Int. J. Syst. Evol. Microbiol.">
        <title>The Global Catalogue of Microorganisms (GCM) 10K type strain sequencing project: providing services to taxonomists for standard genome sequencing and annotation.</title>
        <authorList>
            <consortium name="The Broad Institute Genomics Platform"/>
            <consortium name="The Broad Institute Genome Sequencing Center for Infectious Disease"/>
            <person name="Wu L."/>
            <person name="Ma J."/>
        </authorList>
    </citation>
    <scope>NUCLEOTIDE SEQUENCE [LARGE SCALE GENOMIC DNA]</scope>
    <source>
        <strain evidence="5">KCTC 13528</strain>
    </source>
</reference>
<sequence>MTTTYVKWGEAKVRLSWTESSVMPDERRITSVHGFCFHEGRMLMTDLNHRGWDLPGGHVDEGETPLEAFKREVMEEGYVEGDCRMIGYITVDHRENEHWDPSGRYPQVGYQVFFRMDITKLHPFSAEFEATDRKFVGIKELAEDFNGWNEVYEEAWRSAEKIIEKDKRIKVVAFILRESVDDTYELLVHSFPGSDLRVPGGGVERGEWLQAALFREIHEESGLSDLQLIRKLGDTTYYKPFIQKMVERHDYLLLAQADTQDVWIHKVSGADKDAGAVFEYRWIKVDELISVDHELRTFLTAEYLPELF</sequence>
<dbReference type="Pfam" id="PF00293">
    <property type="entry name" value="NUDIX"/>
    <property type="match status" value="2"/>
</dbReference>
<dbReference type="PROSITE" id="PS00893">
    <property type="entry name" value="NUDIX_BOX"/>
    <property type="match status" value="1"/>
</dbReference>
<dbReference type="CDD" id="cd02883">
    <property type="entry name" value="NUDIX_Hydrolase"/>
    <property type="match status" value="1"/>
</dbReference>
<dbReference type="InterPro" id="IPR000086">
    <property type="entry name" value="NUDIX_hydrolase_dom"/>
</dbReference>
<dbReference type="RefSeq" id="WP_204728829.1">
    <property type="nucleotide sequence ID" value="NZ_JAFBDK010000005.1"/>
</dbReference>
<name>A0ABW5ZH11_9BACL</name>
<evidence type="ECO:0000256" key="1">
    <source>
        <dbReference type="ARBA" id="ARBA00005582"/>
    </source>
</evidence>
<dbReference type="PROSITE" id="PS51462">
    <property type="entry name" value="NUDIX"/>
    <property type="match status" value="2"/>
</dbReference>
<comment type="caution">
    <text evidence="4">The sequence shown here is derived from an EMBL/GenBank/DDBJ whole genome shotgun (WGS) entry which is preliminary data.</text>
</comment>
<gene>
    <name evidence="4" type="ORF">ACFS5P_10300</name>
</gene>
<dbReference type="PANTHER" id="PTHR43736:SF1">
    <property type="entry name" value="DIHYDRONEOPTERIN TRIPHOSPHATE DIPHOSPHATASE"/>
    <property type="match status" value="1"/>
</dbReference>
<evidence type="ECO:0000259" key="3">
    <source>
        <dbReference type="PROSITE" id="PS51462"/>
    </source>
</evidence>
<dbReference type="GO" id="GO:0016787">
    <property type="term" value="F:hydrolase activity"/>
    <property type="evidence" value="ECO:0007669"/>
    <property type="project" value="UniProtKB-KW"/>
</dbReference>
<feature type="domain" description="Nudix hydrolase" evidence="3">
    <location>
        <begin position="166"/>
        <end position="308"/>
    </location>
</feature>
<evidence type="ECO:0000313" key="4">
    <source>
        <dbReference type="EMBL" id="MFD2912264.1"/>
    </source>
</evidence>
<keyword evidence="2 4" id="KW-0378">Hydrolase</keyword>
<dbReference type="EMBL" id="JBHUPG010000019">
    <property type="protein sequence ID" value="MFD2912264.1"/>
    <property type="molecule type" value="Genomic_DNA"/>
</dbReference>
<evidence type="ECO:0000256" key="2">
    <source>
        <dbReference type="ARBA" id="ARBA00022801"/>
    </source>
</evidence>
<dbReference type="SUPFAM" id="SSF55811">
    <property type="entry name" value="Nudix"/>
    <property type="match status" value="2"/>
</dbReference>
<dbReference type="PANTHER" id="PTHR43736">
    <property type="entry name" value="ADP-RIBOSE PYROPHOSPHATASE"/>
    <property type="match status" value="1"/>
</dbReference>
<comment type="similarity">
    <text evidence="1">Belongs to the Nudix hydrolase family.</text>
</comment>